<dbReference type="PROSITE" id="PS00041">
    <property type="entry name" value="HTH_ARAC_FAMILY_1"/>
    <property type="match status" value="1"/>
</dbReference>
<dbReference type="Gene3D" id="3.40.50.2300">
    <property type="match status" value="1"/>
</dbReference>
<dbReference type="PANTHER" id="PTHR43280">
    <property type="entry name" value="ARAC-FAMILY TRANSCRIPTIONAL REGULATOR"/>
    <property type="match status" value="1"/>
</dbReference>
<keyword evidence="3 9" id="KW-0238">DNA-binding</keyword>
<feature type="domain" description="Response regulatory" evidence="8">
    <location>
        <begin position="3"/>
        <end position="121"/>
    </location>
</feature>
<dbReference type="GO" id="GO:0003700">
    <property type="term" value="F:DNA-binding transcription factor activity"/>
    <property type="evidence" value="ECO:0007669"/>
    <property type="project" value="InterPro"/>
</dbReference>
<organism evidence="9 10">
    <name type="scientific">Agathobacter ruminis</name>
    <dbReference type="NCBI Taxonomy" id="1712665"/>
    <lineage>
        <taxon>Bacteria</taxon>
        <taxon>Bacillati</taxon>
        <taxon>Bacillota</taxon>
        <taxon>Clostridia</taxon>
        <taxon>Lachnospirales</taxon>
        <taxon>Lachnospiraceae</taxon>
        <taxon>Agathobacter</taxon>
    </lineage>
</organism>
<protein>
    <recommendedName>
        <fullName evidence="1">Stage 0 sporulation protein A homolog</fullName>
    </recommendedName>
</protein>
<gene>
    <name evidence="9" type="ORF">CSX02_05385</name>
</gene>
<reference evidence="9 10" key="2">
    <citation type="submission" date="2017-10" db="EMBL/GenBank/DDBJ databases">
        <authorList>
            <person name="Banno H."/>
            <person name="Chua N.-H."/>
        </authorList>
    </citation>
    <scope>NUCLEOTIDE SEQUENCE [LARGE SCALE GENOMIC DNA]</scope>
    <source>
        <strain evidence="9 10">JK623</strain>
    </source>
</reference>
<evidence type="ECO:0000256" key="1">
    <source>
        <dbReference type="ARBA" id="ARBA00018672"/>
    </source>
</evidence>
<name>A0A2G3E3Y9_9FIRM</name>
<dbReference type="SUPFAM" id="SSF46689">
    <property type="entry name" value="Homeodomain-like"/>
    <property type="match status" value="2"/>
</dbReference>
<evidence type="ECO:0000256" key="3">
    <source>
        <dbReference type="ARBA" id="ARBA00023125"/>
    </source>
</evidence>
<evidence type="ECO:0000259" key="7">
    <source>
        <dbReference type="PROSITE" id="PS01124"/>
    </source>
</evidence>
<evidence type="ECO:0000259" key="8">
    <source>
        <dbReference type="PROSITE" id="PS50110"/>
    </source>
</evidence>
<comment type="caution">
    <text evidence="9">The sequence shown here is derived from an EMBL/GenBank/DDBJ whole genome shotgun (WGS) entry which is preliminary data.</text>
</comment>
<feature type="modified residue" description="4-aspartylphosphate" evidence="6">
    <location>
        <position position="55"/>
    </location>
</feature>
<dbReference type="InterPro" id="IPR018060">
    <property type="entry name" value="HTH_AraC"/>
</dbReference>
<dbReference type="InterPro" id="IPR020449">
    <property type="entry name" value="Tscrpt_reg_AraC-type_HTH"/>
</dbReference>
<dbReference type="CDD" id="cd17536">
    <property type="entry name" value="REC_YesN-like"/>
    <property type="match status" value="1"/>
</dbReference>
<dbReference type="EMBL" id="PDYG01000023">
    <property type="protein sequence ID" value="PHU37911.1"/>
    <property type="molecule type" value="Genomic_DNA"/>
</dbReference>
<dbReference type="SUPFAM" id="SSF52172">
    <property type="entry name" value="CheY-like"/>
    <property type="match status" value="1"/>
</dbReference>
<evidence type="ECO:0000256" key="6">
    <source>
        <dbReference type="PROSITE-ProRule" id="PRU00169"/>
    </source>
</evidence>
<dbReference type="PRINTS" id="PR00032">
    <property type="entry name" value="HTHARAC"/>
</dbReference>
<dbReference type="SMART" id="SM00342">
    <property type="entry name" value="HTH_ARAC"/>
    <property type="match status" value="1"/>
</dbReference>
<keyword evidence="2" id="KW-0805">Transcription regulation</keyword>
<dbReference type="Proteomes" id="UP000224563">
    <property type="component" value="Unassembled WGS sequence"/>
</dbReference>
<dbReference type="GO" id="GO:0000160">
    <property type="term" value="P:phosphorelay signal transduction system"/>
    <property type="evidence" value="ECO:0007669"/>
    <property type="project" value="InterPro"/>
</dbReference>
<evidence type="ECO:0000313" key="10">
    <source>
        <dbReference type="Proteomes" id="UP000224563"/>
    </source>
</evidence>
<reference evidence="9 10" key="1">
    <citation type="submission" date="2017-10" db="EMBL/GenBank/DDBJ databases">
        <title>Resolving the taxonomy of Roseburia spp., Eubacterium rectale and Agathobacter spp. through phylogenomic analysis.</title>
        <authorList>
            <person name="Sheridan P.O."/>
            <person name="Walker A.W."/>
            <person name="Duncan S.H."/>
            <person name="Scott K.P."/>
            <person name="Toole P.W.O."/>
            <person name="Luis P."/>
            <person name="Flint H.J."/>
        </authorList>
    </citation>
    <scope>NUCLEOTIDE SEQUENCE [LARGE SCALE GENOMIC DNA]</scope>
    <source>
        <strain evidence="9 10">JK623</strain>
    </source>
</reference>
<dbReference type="InterPro" id="IPR018062">
    <property type="entry name" value="HTH_AraC-typ_CS"/>
</dbReference>
<keyword evidence="10" id="KW-1185">Reference proteome</keyword>
<dbReference type="InterPro" id="IPR009057">
    <property type="entry name" value="Homeodomain-like_sf"/>
</dbReference>
<accession>A0A2G3E3Y9</accession>
<dbReference type="PROSITE" id="PS50110">
    <property type="entry name" value="RESPONSE_REGULATORY"/>
    <property type="match status" value="1"/>
</dbReference>
<dbReference type="AlphaFoldDB" id="A0A2G3E3Y9"/>
<dbReference type="SMART" id="SM00448">
    <property type="entry name" value="REC"/>
    <property type="match status" value="1"/>
</dbReference>
<proteinExistence type="predicted"/>
<evidence type="ECO:0000256" key="5">
    <source>
        <dbReference type="ARBA" id="ARBA00024867"/>
    </source>
</evidence>
<evidence type="ECO:0000256" key="2">
    <source>
        <dbReference type="ARBA" id="ARBA00023015"/>
    </source>
</evidence>
<feature type="domain" description="HTH araC/xylS-type" evidence="7">
    <location>
        <begin position="390"/>
        <end position="488"/>
    </location>
</feature>
<comment type="function">
    <text evidence="5">May play the central regulatory role in sporulation. It may be an element of the effector pathway responsible for the activation of sporulation genes in response to nutritional stress. Spo0A may act in concert with spo0H (a sigma factor) to control the expression of some genes that are critical to the sporulation process.</text>
</comment>
<dbReference type="GO" id="GO:0043565">
    <property type="term" value="F:sequence-specific DNA binding"/>
    <property type="evidence" value="ECO:0007669"/>
    <property type="project" value="InterPro"/>
</dbReference>
<dbReference type="RefSeq" id="WP_031545019.1">
    <property type="nucleotide sequence ID" value="NZ_JANSWH010000094.1"/>
</dbReference>
<dbReference type="PANTHER" id="PTHR43280:SF28">
    <property type="entry name" value="HTH-TYPE TRANSCRIPTIONAL ACTIVATOR RHAS"/>
    <property type="match status" value="1"/>
</dbReference>
<dbReference type="PROSITE" id="PS01124">
    <property type="entry name" value="HTH_ARAC_FAMILY_2"/>
    <property type="match status" value="1"/>
</dbReference>
<dbReference type="Gene3D" id="1.10.10.60">
    <property type="entry name" value="Homeodomain-like"/>
    <property type="match status" value="2"/>
</dbReference>
<evidence type="ECO:0000313" key="9">
    <source>
        <dbReference type="EMBL" id="PHU37911.1"/>
    </source>
</evidence>
<dbReference type="Pfam" id="PF12833">
    <property type="entry name" value="HTH_18"/>
    <property type="match status" value="1"/>
</dbReference>
<dbReference type="Pfam" id="PF00072">
    <property type="entry name" value="Response_reg"/>
    <property type="match status" value="1"/>
</dbReference>
<sequence length="491" mass="58041">MKTILIVEDEKLIRQGIKTMIQRSGVPVEVIMECSNGESALEVVREQDIDVMFTDIRMPKMDGIELVRRIHEEVDNPPIIVAISGYDDFSYAVEMMRNGVREYILKPVEREKIVEVLTMLEREITQRQEHYHKERKIGIAQIRHIITDEVTEDEMTLLIQKYEKAFWQNGYFVLCAGRDCEIEDSQSYYLVPEMEEGTVVVVPEDTLDVFLKSEMDDRSVGISRKHFGIVELKNAYEEAKKARAYAYCAGNQSKITYDDVLTQPQIRPELKESGDKFMTETSRMQRLQLIGTEKTDELTALWDRFFLTVHRGYIQMADFNREMTMFLSQAKEFYRNSFREEDEEAFSRLRQVMCYENLDEFEEEFSSWMISFHERIHQTQDMDSNQQKIAQAVDYIKNHFRKDLNMAVVSNEISMNYTMFSYSFKQYTGKNFKDFMKEVRMGEARRLLEETDMRITDIGEYVGYENEKTFLKVFRQCCGVSPSEYRKNVLR</sequence>
<dbReference type="InterPro" id="IPR011006">
    <property type="entry name" value="CheY-like_superfamily"/>
</dbReference>
<keyword evidence="4" id="KW-0804">Transcription</keyword>
<dbReference type="InterPro" id="IPR001789">
    <property type="entry name" value="Sig_transdc_resp-reg_receiver"/>
</dbReference>
<evidence type="ECO:0000256" key="4">
    <source>
        <dbReference type="ARBA" id="ARBA00023163"/>
    </source>
</evidence>
<keyword evidence="6" id="KW-0597">Phosphoprotein</keyword>